<dbReference type="InterPro" id="IPR027478">
    <property type="entry name" value="LdcA_N"/>
</dbReference>
<feature type="domain" description="LD-carboxypeptidase N-terminal" evidence="7">
    <location>
        <begin position="3"/>
        <end position="119"/>
    </location>
</feature>
<evidence type="ECO:0000256" key="3">
    <source>
        <dbReference type="ARBA" id="ARBA00022670"/>
    </source>
</evidence>
<dbReference type="InterPro" id="IPR040921">
    <property type="entry name" value="Peptidase_S66C"/>
</dbReference>
<dbReference type="OrthoDB" id="9807329at2"/>
<sequence length="279" mass="31050">MRVGISACSDGQFIEWKKQNEELKAFIGELGIEAVFAEHIYAKKDSFSGTDKERAEDLMSFYKDDSIEAIYDISGGDLANGILKYLDWDLIANTDKTFWGYSDLTTIINAIFTKTGKTSVLYQVKNTVYAEAELQRKRFADYVSEKNNDLFDVKYSFLQGEKMNGVVVGGNIRCFLKLAGTEYWPDMTGKVLLLEAYSGEISQIATLFSQLEQMGVFDQVAGILLGTFTKFEKSGATQSVFDLLKEHIPETLPVAQTSEIGHGADSKAIVIGENIGLKR</sequence>
<dbReference type="Gene3D" id="3.40.50.10740">
    <property type="entry name" value="Class I glutamine amidotransferase-like"/>
    <property type="match status" value="1"/>
</dbReference>
<dbReference type="InterPro" id="IPR027461">
    <property type="entry name" value="Carboxypeptidase_A_C_sf"/>
</dbReference>
<reference evidence="10" key="1">
    <citation type="submission" date="2016-10" db="EMBL/GenBank/DDBJ databases">
        <authorList>
            <person name="Varghese N."/>
            <person name="Submissions S."/>
        </authorList>
    </citation>
    <scope>NUCLEOTIDE SEQUENCE [LARGE SCALE GENOMIC DNA]</scope>
    <source>
        <strain evidence="10">XBD2006</strain>
    </source>
</reference>
<feature type="active site" description="Charge relay system" evidence="6">
    <location>
        <position position="195"/>
    </location>
</feature>
<dbReference type="Gene3D" id="3.50.30.60">
    <property type="entry name" value="LD-carboxypeptidase A C-terminal domain-like"/>
    <property type="match status" value="1"/>
</dbReference>
<dbReference type="PIRSF" id="PIRSF028757">
    <property type="entry name" value="LD-carboxypeptidase"/>
    <property type="match status" value="1"/>
</dbReference>
<protein>
    <submittedName>
        <fullName evidence="9">Muramoyltetrapeptide carboxypeptidase LdcA (Peptidoglycan recycling)</fullName>
    </submittedName>
</protein>
<dbReference type="Pfam" id="PF02016">
    <property type="entry name" value="Peptidase_S66"/>
    <property type="match status" value="1"/>
</dbReference>
<dbReference type="PANTHER" id="PTHR30237:SF2">
    <property type="entry name" value="MUREIN TETRAPEPTIDE CARBOXYPEPTIDASE"/>
    <property type="match status" value="1"/>
</dbReference>
<dbReference type="Pfam" id="PF17676">
    <property type="entry name" value="Peptidase_S66C"/>
    <property type="match status" value="1"/>
</dbReference>
<dbReference type="SUPFAM" id="SSF141986">
    <property type="entry name" value="LD-carboxypeptidase A C-terminal domain-like"/>
    <property type="match status" value="1"/>
</dbReference>
<evidence type="ECO:0000259" key="7">
    <source>
        <dbReference type="Pfam" id="PF02016"/>
    </source>
</evidence>
<dbReference type="CDD" id="cd07062">
    <property type="entry name" value="Peptidase_S66_mccF_like"/>
    <property type="match status" value="1"/>
</dbReference>
<dbReference type="InterPro" id="IPR029062">
    <property type="entry name" value="Class_I_gatase-like"/>
</dbReference>
<keyword evidence="5" id="KW-0720">Serine protease</keyword>
<evidence type="ECO:0000256" key="1">
    <source>
        <dbReference type="ARBA" id="ARBA00010233"/>
    </source>
</evidence>
<dbReference type="GO" id="GO:0004180">
    <property type="term" value="F:carboxypeptidase activity"/>
    <property type="evidence" value="ECO:0007669"/>
    <property type="project" value="UniProtKB-KW"/>
</dbReference>
<dbReference type="PANTHER" id="PTHR30237">
    <property type="entry name" value="MURAMOYLTETRAPEPTIDE CARBOXYPEPTIDASE"/>
    <property type="match status" value="1"/>
</dbReference>
<accession>A0A1G5FCE0</accession>
<evidence type="ECO:0000256" key="6">
    <source>
        <dbReference type="PIRSR" id="PIRSR028757-1"/>
    </source>
</evidence>
<keyword evidence="4" id="KW-0378">Hydrolase</keyword>
<feature type="domain" description="LD-carboxypeptidase C-terminal" evidence="8">
    <location>
        <begin position="165"/>
        <end position="275"/>
    </location>
</feature>
<keyword evidence="2 9" id="KW-0121">Carboxypeptidase</keyword>
<evidence type="ECO:0000259" key="8">
    <source>
        <dbReference type="Pfam" id="PF17676"/>
    </source>
</evidence>
<feature type="active site" description="Nucleophile" evidence="6">
    <location>
        <position position="102"/>
    </location>
</feature>
<comment type="similarity">
    <text evidence="1">Belongs to the peptidase S66 family.</text>
</comment>
<dbReference type="RefSeq" id="WP_074462815.1">
    <property type="nucleotide sequence ID" value="NZ_FMUR01000014.1"/>
</dbReference>
<dbReference type="GO" id="GO:0008236">
    <property type="term" value="F:serine-type peptidase activity"/>
    <property type="evidence" value="ECO:0007669"/>
    <property type="project" value="UniProtKB-KW"/>
</dbReference>
<dbReference type="SUPFAM" id="SSF52317">
    <property type="entry name" value="Class I glutamine amidotransferase-like"/>
    <property type="match status" value="1"/>
</dbReference>
<evidence type="ECO:0000256" key="5">
    <source>
        <dbReference type="ARBA" id="ARBA00022825"/>
    </source>
</evidence>
<evidence type="ECO:0000313" key="10">
    <source>
        <dbReference type="Proteomes" id="UP000183047"/>
    </source>
</evidence>
<evidence type="ECO:0000256" key="2">
    <source>
        <dbReference type="ARBA" id="ARBA00022645"/>
    </source>
</evidence>
<dbReference type="InterPro" id="IPR003507">
    <property type="entry name" value="S66_fam"/>
</dbReference>
<evidence type="ECO:0000313" key="9">
    <source>
        <dbReference type="EMBL" id="SCY36550.1"/>
    </source>
</evidence>
<dbReference type="Proteomes" id="UP000183047">
    <property type="component" value="Unassembled WGS sequence"/>
</dbReference>
<keyword evidence="3" id="KW-0645">Protease</keyword>
<dbReference type="InterPro" id="IPR040449">
    <property type="entry name" value="Peptidase_S66_N"/>
</dbReference>
<name>A0A1G5FCE0_9FIRM</name>
<gene>
    <name evidence="9" type="ORF">SAMN02910451_02339</name>
</gene>
<organism evidence="9 10">
    <name type="scientific">Butyrivibrio hungatei</name>
    <dbReference type="NCBI Taxonomy" id="185008"/>
    <lineage>
        <taxon>Bacteria</taxon>
        <taxon>Bacillati</taxon>
        <taxon>Bacillota</taxon>
        <taxon>Clostridia</taxon>
        <taxon>Lachnospirales</taxon>
        <taxon>Lachnospiraceae</taxon>
        <taxon>Butyrivibrio</taxon>
    </lineage>
</organism>
<evidence type="ECO:0000256" key="4">
    <source>
        <dbReference type="ARBA" id="ARBA00022801"/>
    </source>
</evidence>
<keyword evidence="10" id="KW-1185">Reference proteome</keyword>
<dbReference type="AlphaFoldDB" id="A0A1G5FCE0"/>
<proteinExistence type="inferred from homology"/>
<dbReference type="GO" id="GO:0006508">
    <property type="term" value="P:proteolysis"/>
    <property type="evidence" value="ECO:0007669"/>
    <property type="project" value="UniProtKB-KW"/>
</dbReference>
<dbReference type="EMBL" id="FMUR01000014">
    <property type="protein sequence ID" value="SCY36550.1"/>
    <property type="molecule type" value="Genomic_DNA"/>
</dbReference>
<feature type="active site" description="Charge relay system" evidence="6">
    <location>
        <position position="262"/>
    </location>
</feature>